<keyword evidence="3" id="KW-1185">Reference proteome</keyword>
<dbReference type="RefSeq" id="WP_216838367.1">
    <property type="nucleotide sequence ID" value="NZ_JAFNJS010000006.1"/>
</dbReference>
<sequence>MTRGGLILMLGTAFLLPLAAPGAGGWTEQAVRGVLWVVLVLASLLGWPS</sequence>
<gene>
    <name evidence="2" type="ORF">ACFOD3_20485</name>
</gene>
<dbReference type="Proteomes" id="UP001595420">
    <property type="component" value="Unassembled WGS sequence"/>
</dbReference>
<reference evidence="3" key="1">
    <citation type="journal article" date="2019" name="Int. J. Syst. Evol. Microbiol.">
        <title>The Global Catalogue of Microorganisms (GCM) 10K type strain sequencing project: providing services to taxonomists for standard genome sequencing and annotation.</title>
        <authorList>
            <consortium name="The Broad Institute Genomics Platform"/>
            <consortium name="The Broad Institute Genome Sequencing Center for Infectious Disease"/>
            <person name="Wu L."/>
            <person name="Ma J."/>
        </authorList>
    </citation>
    <scope>NUCLEOTIDE SEQUENCE [LARGE SCALE GENOMIC DNA]</scope>
    <source>
        <strain evidence="3">CGMCC 1.16855</strain>
    </source>
</reference>
<keyword evidence="1" id="KW-0472">Membrane</keyword>
<accession>A0ABV7BY70</accession>
<evidence type="ECO:0000256" key="1">
    <source>
        <dbReference type="SAM" id="Phobius"/>
    </source>
</evidence>
<proteinExistence type="predicted"/>
<feature type="transmembrane region" description="Helical" evidence="1">
    <location>
        <begin position="29"/>
        <end position="47"/>
    </location>
</feature>
<comment type="caution">
    <text evidence="2">The sequence shown here is derived from an EMBL/GenBank/DDBJ whole genome shotgun (WGS) entry which is preliminary data.</text>
</comment>
<keyword evidence="1" id="KW-1133">Transmembrane helix</keyword>
<keyword evidence="1" id="KW-0812">Transmembrane</keyword>
<organism evidence="2 3">
    <name type="scientific">Falsiroseomonas tokyonensis</name>
    <dbReference type="NCBI Taxonomy" id="430521"/>
    <lineage>
        <taxon>Bacteria</taxon>
        <taxon>Pseudomonadati</taxon>
        <taxon>Pseudomonadota</taxon>
        <taxon>Alphaproteobacteria</taxon>
        <taxon>Acetobacterales</taxon>
        <taxon>Roseomonadaceae</taxon>
        <taxon>Falsiroseomonas</taxon>
    </lineage>
</organism>
<name>A0ABV7BY70_9PROT</name>
<evidence type="ECO:0000313" key="2">
    <source>
        <dbReference type="EMBL" id="MFC3002288.1"/>
    </source>
</evidence>
<dbReference type="EMBL" id="JBHRSB010000006">
    <property type="protein sequence ID" value="MFC3002288.1"/>
    <property type="molecule type" value="Genomic_DNA"/>
</dbReference>
<protein>
    <submittedName>
        <fullName evidence="2">Uncharacterized protein</fullName>
    </submittedName>
</protein>
<evidence type="ECO:0000313" key="3">
    <source>
        <dbReference type="Proteomes" id="UP001595420"/>
    </source>
</evidence>